<dbReference type="WBParaSite" id="nRc.2.0.1.t48195-RA">
    <property type="protein sequence ID" value="nRc.2.0.1.t48195-RA"/>
    <property type="gene ID" value="nRc.2.0.1.g48195"/>
</dbReference>
<evidence type="ECO:0000313" key="1">
    <source>
        <dbReference type="Proteomes" id="UP000887565"/>
    </source>
</evidence>
<proteinExistence type="predicted"/>
<sequence>MQALGSNLKSYLTYLLRKQWLQSNGPHCRQLLEKYHTLKKYLPESFYDDEQQEIKSTPNH</sequence>
<evidence type="ECO:0000313" key="2">
    <source>
        <dbReference type="WBParaSite" id="nRc.2.0.1.t48195-RA"/>
    </source>
</evidence>
<protein>
    <submittedName>
        <fullName evidence="2">Uncharacterized protein</fullName>
    </submittedName>
</protein>
<name>A0A915LAP4_ROMCU</name>
<dbReference type="AlphaFoldDB" id="A0A915LAP4"/>
<organism evidence="1 2">
    <name type="scientific">Romanomermis culicivorax</name>
    <name type="common">Nematode worm</name>
    <dbReference type="NCBI Taxonomy" id="13658"/>
    <lineage>
        <taxon>Eukaryota</taxon>
        <taxon>Metazoa</taxon>
        <taxon>Ecdysozoa</taxon>
        <taxon>Nematoda</taxon>
        <taxon>Enoplea</taxon>
        <taxon>Dorylaimia</taxon>
        <taxon>Mermithida</taxon>
        <taxon>Mermithoidea</taxon>
        <taxon>Mermithidae</taxon>
        <taxon>Romanomermis</taxon>
    </lineage>
</organism>
<accession>A0A915LAP4</accession>
<keyword evidence="1" id="KW-1185">Reference proteome</keyword>
<reference evidence="2" key="1">
    <citation type="submission" date="2022-11" db="UniProtKB">
        <authorList>
            <consortium name="WormBaseParasite"/>
        </authorList>
    </citation>
    <scope>IDENTIFICATION</scope>
</reference>
<dbReference type="Proteomes" id="UP000887565">
    <property type="component" value="Unplaced"/>
</dbReference>